<feature type="region of interest" description="Disordered" evidence="1">
    <location>
        <begin position="63"/>
        <end position="152"/>
    </location>
</feature>
<evidence type="ECO:0000256" key="1">
    <source>
        <dbReference type="SAM" id="MobiDB-lite"/>
    </source>
</evidence>
<feature type="compositionally biased region" description="Low complexity" evidence="1">
    <location>
        <begin position="111"/>
        <end position="134"/>
    </location>
</feature>
<accession>A0A319D1Z7</accession>
<gene>
    <name evidence="2" type="ORF">BO71DRAFT_460449</name>
</gene>
<dbReference type="AlphaFoldDB" id="A0A319D1Z7"/>
<evidence type="ECO:0000313" key="2">
    <source>
        <dbReference type="EMBL" id="PYH91240.1"/>
    </source>
</evidence>
<evidence type="ECO:0000313" key="3">
    <source>
        <dbReference type="Proteomes" id="UP000247810"/>
    </source>
</evidence>
<dbReference type="EMBL" id="KZ825952">
    <property type="protein sequence ID" value="PYH91240.1"/>
    <property type="molecule type" value="Genomic_DNA"/>
</dbReference>
<organism evidence="2 3">
    <name type="scientific">Aspergillus ellipticus CBS 707.79</name>
    <dbReference type="NCBI Taxonomy" id="1448320"/>
    <lineage>
        <taxon>Eukaryota</taxon>
        <taxon>Fungi</taxon>
        <taxon>Dikarya</taxon>
        <taxon>Ascomycota</taxon>
        <taxon>Pezizomycotina</taxon>
        <taxon>Eurotiomycetes</taxon>
        <taxon>Eurotiomycetidae</taxon>
        <taxon>Eurotiales</taxon>
        <taxon>Aspergillaceae</taxon>
        <taxon>Aspergillus</taxon>
        <taxon>Aspergillus subgen. Circumdati</taxon>
    </lineage>
</organism>
<dbReference type="OrthoDB" id="5368934at2759"/>
<proteinExistence type="predicted"/>
<reference evidence="2 3" key="1">
    <citation type="submission" date="2018-02" db="EMBL/GenBank/DDBJ databases">
        <title>The genomes of Aspergillus section Nigri reveals drivers in fungal speciation.</title>
        <authorList>
            <consortium name="DOE Joint Genome Institute"/>
            <person name="Vesth T.C."/>
            <person name="Nybo J."/>
            <person name="Theobald S."/>
            <person name="Brandl J."/>
            <person name="Frisvad J.C."/>
            <person name="Nielsen K.F."/>
            <person name="Lyhne E.K."/>
            <person name="Kogle M.E."/>
            <person name="Kuo A."/>
            <person name="Riley R."/>
            <person name="Clum A."/>
            <person name="Nolan M."/>
            <person name="Lipzen A."/>
            <person name="Salamov A."/>
            <person name="Henrissat B."/>
            <person name="Wiebenga A."/>
            <person name="De vries R.P."/>
            <person name="Grigoriev I.V."/>
            <person name="Mortensen U.H."/>
            <person name="Andersen M.R."/>
            <person name="Baker S.E."/>
        </authorList>
    </citation>
    <scope>NUCLEOTIDE SEQUENCE [LARGE SCALE GENOMIC DNA]</scope>
    <source>
        <strain evidence="2 3">CBS 707.79</strain>
    </source>
</reference>
<protein>
    <submittedName>
        <fullName evidence="2">Uncharacterized protein</fullName>
    </submittedName>
</protein>
<dbReference type="VEuPathDB" id="FungiDB:BO71DRAFT_460449"/>
<dbReference type="Proteomes" id="UP000247810">
    <property type="component" value="Unassembled WGS sequence"/>
</dbReference>
<keyword evidence="3" id="KW-1185">Reference proteome</keyword>
<sequence length="422" mass="48532">MEDHPMHWKATLLGEDFWRDAFAFNQPIHDRIKAGQNNPQPQDTPLHKKFPFNLVEPSHAPFIRVTESEPASPTSQRSRRCSMTDASAAPSTATTHMLDISRRTRSESRARSQTLTRSSSTALRSSRSSSRIRSVINKLTSSRKKEEPEPMSTIKLIPAREATPSKPLMDFRGGETWARLANDRYELGIDVFWPDELDAEWEVDEETAADSKNQQQPELRMLDIEQLSPLCQFRNLRSLKITGMMRSYQKYIWQAAWLNPNLEELELGMVVEPRITLNIGNLTWPFIKHGWQRRHYAYAPSFYHGDGTGTLKPRFGQGEYLDKIVIEAAKVRAMAMGATLHWLSIQKLTLSGFVVDADPFLQWFDHNRLQTLYFKNYCVDSGLWFPPQMRDVLVQIPQSFKKVDAIAARRVSLRSELKVVDV</sequence>
<feature type="compositionally biased region" description="Basic and acidic residues" evidence="1">
    <location>
        <begin position="99"/>
        <end position="110"/>
    </location>
</feature>
<feature type="compositionally biased region" description="Low complexity" evidence="1">
    <location>
        <begin position="83"/>
        <end position="95"/>
    </location>
</feature>
<name>A0A319D1Z7_9EURO</name>